<dbReference type="RefSeq" id="XP_024353070.1">
    <property type="nucleotide sequence ID" value="XM_024492396.1"/>
</dbReference>
<sequence>MVQLYCPFHSPSIRLTLLVAQLAERLIVGSCATMPPSVRTRLLVGGNKLEAYPT</sequence>
<dbReference type="EMBL" id="APAU02000016">
    <property type="protein sequence ID" value="EUB61874.1"/>
    <property type="molecule type" value="Genomic_DNA"/>
</dbReference>
<comment type="caution">
    <text evidence="1">The sequence shown here is derived from an EMBL/GenBank/DDBJ whole genome shotgun (WGS) entry which is preliminary data.</text>
</comment>
<dbReference type="GeneID" id="36338862"/>
<dbReference type="KEGG" id="egl:EGR_03147"/>
<proteinExistence type="predicted"/>
<accession>W6V645</accession>
<organism evidence="1 2">
    <name type="scientific">Echinococcus granulosus</name>
    <name type="common">Hydatid tapeworm</name>
    <dbReference type="NCBI Taxonomy" id="6210"/>
    <lineage>
        <taxon>Eukaryota</taxon>
        <taxon>Metazoa</taxon>
        <taxon>Spiralia</taxon>
        <taxon>Lophotrochozoa</taxon>
        <taxon>Platyhelminthes</taxon>
        <taxon>Cestoda</taxon>
        <taxon>Eucestoda</taxon>
        <taxon>Cyclophyllidea</taxon>
        <taxon>Taeniidae</taxon>
        <taxon>Echinococcus</taxon>
        <taxon>Echinococcus granulosus group</taxon>
    </lineage>
</organism>
<protein>
    <submittedName>
        <fullName evidence="1">Uncharacterized protein</fullName>
    </submittedName>
</protein>
<dbReference type="AlphaFoldDB" id="W6V645"/>
<dbReference type="Proteomes" id="UP000019149">
    <property type="component" value="Unassembled WGS sequence"/>
</dbReference>
<dbReference type="CTD" id="36338862"/>
<reference evidence="1 2" key="1">
    <citation type="journal article" date="2013" name="Nat. Genet.">
        <title>The genome of the hydatid tapeworm Echinococcus granulosus.</title>
        <authorList>
            <person name="Zheng H."/>
            <person name="Zhang W."/>
            <person name="Zhang L."/>
            <person name="Zhang Z."/>
            <person name="Li J."/>
            <person name="Lu G."/>
            <person name="Zhu Y."/>
            <person name="Wang Y."/>
            <person name="Huang Y."/>
            <person name="Liu J."/>
            <person name="Kang H."/>
            <person name="Chen J."/>
            <person name="Wang L."/>
            <person name="Chen A."/>
            <person name="Yu S."/>
            <person name="Gao Z."/>
            <person name="Jin L."/>
            <person name="Gu W."/>
            <person name="Wang Z."/>
            <person name="Zhao L."/>
            <person name="Shi B."/>
            <person name="Wen H."/>
            <person name="Lin R."/>
            <person name="Jones M.K."/>
            <person name="Brejova B."/>
            <person name="Vinar T."/>
            <person name="Zhao G."/>
            <person name="McManus D.P."/>
            <person name="Chen Z."/>
            <person name="Zhou Y."/>
            <person name="Wang S."/>
        </authorList>
    </citation>
    <scope>NUCLEOTIDE SEQUENCE [LARGE SCALE GENOMIC DNA]</scope>
</reference>
<keyword evidence="2" id="KW-1185">Reference proteome</keyword>
<evidence type="ECO:0000313" key="2">
    <source>
        <dbReference type="Proteomes" id="UP000019149"/>
    </source>
</evidence>
<evidence type="ECO:0000313" key="1">
    <source>
        <dbReference type="EMBL" id="EUB61874.1"/>
    </source>
</evidence>
<gene>
    <name evidence="1" type="ORF">EGR_03147</name>
</gene>
<name>W6V645_ECHGR</name>